<gene>
    <name evidence="1" type="ORF">BRPE64_CCDS03270</name>
</gene>
<name>R4WYB2_9BURK</name>
<sequence>MFALLSHLLGKLVSSDDVPSHNAYLAYGTSFCSAISRDQNAFASDH</sequence>
<dbReference type="STRING" id="758793.BRPE64_CCDS03270"/>
<keyword evidence="2" id="KW-1185">Reference proteome</keyword>
<dbReference type="OrthoDB" id="9108439at2"/>
<dbReference type="KEGG" id="buo:BRPE64_CCDS03270"/>
<reference evidence="1 2" key="1">
    <citation type="journal article" date="2013" name="Genome Announc.">
        <title>Complete Genome Sequence of Burkholderia sp. Strain RPE64, Bacterial Symbiont of the Bean Bug Riptortus pedestris.</title>
        <authorList>
            <person name="Shibata T.F."/>
            <person name="Maeda T."/>
            <person name="Nikoh N."/>
            <person name="Yamaguchi K."/>
            <person name="Oshima K."/>
            <person name="Hattori M."/>
            <person name="Nishiyama T."/>
            <person name="Hasebe M."/>
            <person name="Fukatsu T."/>
            <person name="Kikuchi Y."/>
            <person name="Shigenobu S."/>
        </authorList>
    </citation>
    <scope>NUCLEOTIDE SEQUENCE [LARGE SCALE GENOMIC DNA]</scope>
</reference>
<reference evidence="1 2" key="2">
    <citation type="journal article" date="2018" name="Int. J. Syst. Evol. Microbiol.">
        <title>Burkholderia insecticola sp. nov., a gut symbiotic bacterium of the bean bug Riptortus pedestris.</title>
        <authorList>
            <person name="Takeshita K."/>
            <person name="Tamaki H."/>
            <person name="Ohbayashi T."/>
            <person name="Meng X.-Y."/>
            <person name="Sone T."/>
            <person name="Mitani Y."/>
            <person name="Peeters C."/>
            <person name="Kikuchi Y."/>
            <person name="Vandamme P."/>
        </authorList>
    </citation>
    <scope>NUCLEOTIDE SEQUENCE [LARGE SCALE GENOMIC DNA]</scope>
    <source>
        <strain evidence="1">RPE64</strain>
    </source>
</reference>
<accession>R4WYB2</accession>
<dbReference type="PATRIC" id="fig|758793.3.peg.4648"/>
<protein>
    <submittedName>
        <fullName evidence="1">Uncharacterized protein</fullName>
    </submittedName>
</protein>
<dbReference type="Proteomes" id="UP000013966">
    <property type="component" value="Chromosome 3"/>
</dbReference>
<dbReference type="HOGENOM" id="CLU_3181135_0_0_4"/>
<dbReference type="RefSeq" id="WP_016347119.1">
    <property type="nucleotide sequence ID" value="NC_021288.1"/>
</dbReference>
<evidence type="ECO:0000313" key="1">
    <source>
        <dbReference type="EMBL" id="BAN26410.1"/>
    </source>
</evidence>
<dbReference type="AlphaFoldDB" id="R4WYB2"/>
<evidence type="ECO:0000313" key="2">
    <source>
        <dbReference type="Proteomes" id="UP000013966"/>
    </source>
</evidence>
<organism evidence="1 2">
    <name type="scientific">Caballeronia insecticola</name>
    <dbReference type="NCBI Taxonomy" id="758793"/>
    <lineage>
        <taxon>Bacteria</taxon>
        <taxon>Pseudomonadati</taxon>
        <taxon>Pseudomonadota</taxon>
        <taxon>Betaproteobacteria</taxon>
        <taxon>Burkholderiales</taxon>
        <taxon>Burkholderiaceae</taxon>
        <taxon>Caballeronia</taxon>
    </lineage>
</organism>
<dbReference type="EMBL" id="AP013060">
    <property type="protein sequence ID" value="BAN26410.1"/>
    <property type="molecule type" value="Genomic_DNA"/>
</dbReference>
<proteinExistence type="predicted"/>